<feature type="transmembrane region" description="Helical" evidence="6">
    <location>
        <begin position="122"/>
        <end position="141"/>
    </location>
</feature>
<dbReference type="GO" id="GO:0005886">
    <property type="term" value="C:plasma membrane"/>
    <property type="evidence" value="ECO:0007669"/>
    <property type="project" value="UniProtKB-SubCell"/>
</dbReference>
<feature type="transmembrane region" description="Helical" evidence="6">
    <location>
        <begin position="393"/>
        <end position="412"/>
    </location>
</feature>
<feature type="transmembrane region" description="Helical" evidence="6">
    <location>
        <begin position="20"/>
        <end position="39"/>
    </location>
</feature>
<feature type="transmembrane region" description="Helical" evidence="6">
    <location>
        <begin position="338"/>
        <end position="357"/>
    </location>
</feature>
<name>A0A7W8ZP41_9SPHI</name>
<keyword evidence="5 6" id="KW-0472">Membrane</keyword>
<evidence type="ECO:0000313" key="7">
    <source>
        <dbReference type="EMBL" id="MBB5637370.1"/>
    </source>
</evidence>
<evidence type="ECO:0000313" key="8">
    <source>
        <dbReference type="Proteomes" id="UP000537204"/>
    </source>
</evidence>
<proteinExistence type="predicted"/>
<dbReference type="Proteomes" id="UP000537204">
    <property type="component" value="Unassembled WGS sequence"/>
</dbReference>
<evidence type="ECO:0000256" key="3">
    <source>
        <dbReference type="ARBA" id="ARBA00022692"/>
    </source>
</evidence>
<dbReference type="EMBL" id="JACHCE010000005">
    <property type="protein sequence ID" value="MBB5637370.1"/>
    <property type="molecule type" value="Genomic_DNA"/>
</dbReference>
<feature type="transmembrane region" description="Helical" evidence="6">
    <location>
        <begin position="85"/>
        <end position="110"/>
    </location>
</feature>
<dbReference type="PANTHER" id="PTHR30250">
    <property type="entry name" value="PST FAMILY PREDICTED COLANIC ACID TRANSPORTER"/>
    <property type="match status" value="1"/>
</dbReference>
<comment type="caution">
    <text evidence="7">The sequence shown here is derived from an EMBL/GenBank/DDBJ whole genome shotgun (WGS) entry which is preliminary data.</text>
</comment>
<feature type="transmembrane region" description="Helical" evidence="6">
    <location>
        <begin position="264"/>
        <end position="284"/>
    </location>
</feature>
<evidence type="ECO:0000256" key="6">
    <source>
        <dbReference type="SAM" id="Phobius"/>
    </source>
</evidence>
<feature type="transmembrane region" description="Helical" evidence="6">
    <location>
        <begin position="369"/>
        <end position="387"/>
    </location>
</feature>
<dbReference type="PANTHER" id="PTHR30250:SF11">
    <property type="entry name" value="O-ANTIGEN TRANSPORTER-RELATED"/>
    <property type="match status" value="1"/>
</dbReference>
<evidence type="ECO:0000256" key="1">
    <source>
        <dbReference type="ARBA" id="ARBA00004651"/>
    </source>
</evidence>
<feature type="transmembrane region" description="Helical" evidence="6">
    <location>
        <begin position="45"/>
        <end position="65"/>
    </location>
</feature>
<feature type="transmembrane region" description="Helical" evidence="6">
    <location>
        <begin position="153"/>
        <end position="173"/>
    </location>
</feature>
<feature type="transmembrane region" description="Helical" evidence="6">
    <location>
        <begin position="179"/>
        <end position="202"/>
    </location>
</feature>
<protein>
    <submittedName>
        <fullName evidence="7">O-antigen/teichoic acid export membrane protein</fullName>
    </submittedName>
</protein>
<feature type="transmembrane region" description="Helical" evidence="6">
    <location>
        <begin position="305"/>
        <end position="326"/>
    </location>
</feature>
<dbReference type="RefSeq" id="WP_183883251.1">
    <property type="nucleotide sequence ID" value="NZ_JACHCD010000001.1"/>
</dbReference>
<evidence type="ECO:0000256" key="4">
    <source>
        <dbReference type="ARBA" id="ARBA00022989"/>
    </source>
</evidence>
<keyword evidence="3 6" id="KW-0812">Transmembrane</keyword>
<accession>A0A7W8ZP41</accession>
<organism evidence="7 8">
    <name type="scientific">Pedobacter cryoconitis</name>
    <dbReference type="NCBI Taxonomy" id="188932"/>
    <lineage>
        <taxon>Bacteria</taxon>
        <taxon>Pseudomonadati</taxon>
        <taxon>Bacteroidota</taxon>
        <taxon>Sphingobacteriia</taxon>
        <taxon>Sphingobacteriales</taxon>
        <taxon>Sphingobacteriaceae</taxon>
        <taxon>Pedobacter</taxon>
    </lineage>
</organism>
<dbReference type="InterPro" id="IPR050833">
    <property type="entry name" value="Poly_Biosynth_Transport"/>
</dbReference>
<dbReference type="Pfam" id="PF13440">
    <property type="entry name" value="Polysacc_synt_3"/>
    <property type="match status" value="1"/>
</dbReference>
<dbReference type="AlphaFoldDB" id="A0A7W8ZP41"/>
<keyword evidence="4 6" id="KW-1133">Transmembrane helix</keyword>
<sequence>MSFIKKILSLFKNIHFQSLLGNGVMAVFGMVTIAVLYRALSVREIGIYVFFTTILALIDTLRSGFLTTSFVKFYSGTSESMAREVAGSAWCLALIITAGSIVLNLLTFFLSSYISNEGMILFLKYFSLISLATLPSFMANLIVQGDKRFDRLLWLRLINQVLFTGTVITLTLLNKSTLTSIIITYILSNLAASLAVMFLGWTRIGSVRNVTKKTFLELFHFGKYSMGTNVSSNLFKVTDTFFINFFLGPSALAVYNLGGRLIQIVEIPLLSFAASGMPSLAGYYNNNQKEEMMHVMKKMVGMLSIVIVIIAILSIIFAEPVILLIGGEKYIHTEAPNLFRIFMSICILYPADRFFALTLDVIHKPKINFYKILVMLAVNLLADYIGLRFFKSVYSIAIANVFPILTAVIIAYNPLNKYSKFGFWNIYVIGYRELILLIKQVTATLLNKEKAIKD</sequence>
<evidence type="ECO:0000256" key="2">
    <source>
        <dbReference type="ARBA" id="ARBA00022475"/>
    </source>
</evidence>
<reference evidence="7 8" key="1">
    <citation type="submission" date="2020-08" db="EMBL/GenBank/DDBJ databases">
        <title>Genomic Encyclopedia of Type Strains, Phase IV (KMG-V): Genome sequencing to study the core and pangenomes of soil and plant-associated prokaryotes.</title>
        <authorList>
            <person name="Whitman W."/>
        </authorList>
    </citation>
    <scope>NUCLEOTIDE SEQUENCE [LARGE SCALE GENOMIC DNA]</scope>
    <source>
        <strain evidence="7 8">S3M1</strain>
    </source>
</reference>
<evidence type="ECO:0000256" key="5">
    <source>
        <dbReference type="ARBA" id="ARBA00023136"/>
    </source>
</evidence>
<gene>
    <name evidence="7" type="ORF">HDE68_003285</name>
</gene>
<comment type="subcellular location">
    <subcellularLocation>
        <location evidence="1">Cell membrane</location>
        <topology evidence="1">Multi-pass membrane protein</topology>
    </subcellularLocation>
</comment>
<keyword evidence="2" id="KW-1003">Cell membrane</keyword>